<evidence type="ECO:0000256" key="1">
    <source>
        <dbReference type="ARBA" id="ARBA00022670"/>
    </source>
</evidence>
<dbReference type="EMBL" id="JAPNKA010000001">
    <property type="protein sequence ID" value="MCY1081486.1"/>
    <property type="molecule type" value="Genomic_DNA"/>
</dbReference>
<organism evidence="9 10">
    <name type="scientific">Archangium lansingense</name>
    <dbReference type="NCBI Taxonomy" id="2995310"/>
    <lineage>
        <taxon>Bacteria</taxon>
        <taxon>Pseudomonadati</taxon>
        <taxon>Myxococcota</taxon>
        <taxon>Myxococcia</taxon>
        <taxon>Myxococcales</taxon>
        <taxon>Cystobacterineae</taxon>
        <taxon>Archangiaceae</taxon>
        <taxon>Archangium</taxon>
    </lineage>
</organism>
<dbReference type="Gene3D" id="3.40.390.10">
    <property type="entry name" value="Collagenase (Catalytic Domain)"/>
    <property type="match status" value="1"/>
</dbReference>
<gene>
    <name evidence="9" type="ORF">OV287_44240</name>
</gene>
<evidence type="ECO:0000256" key="4">
    <source>
        <dbReference type="ARBA" id="ARBA00022833"/>
    </source>
</evidence>
<keyword evidence="5 6" id="KW-0482">Metalloprotease</keyword>
<comment type="cofactor">
    <cofactor evidence="6">
        <name>Zn(2+)</name>
        <dbReference type="ChEBI" id="CHEBI:29105"/>
    </cofactor>
    <text evidence="6">Binds 1 zinc ion per subunit.</text>
</comment>
<feature type="chain" id="PRO_5047097815" evidence="7">
    <location>
        <begin position="28"/>
        <end position="762"/>
    </location>
</feature>
<dbReference type="InterPro" id="IPR034035">
    <property type="entry name" value="Astacin-like_dom"/>
</dbReference>
<keyword evidence="10" id="KW-1185">Reference proteome</keyword>
<dbReference type="Proteomes" id="UP001207654">
    <property type="component" value="Unassembled WGS sequence"/>
</dbReference>
<keyword evidence="4 6" id="KW-0862">Zinc</keyword>
<evidence type="ECO:0000259" key="8">
    <source>
        <dbReference type="PROSITE" id="PS51864"/>
    </source>
</evidence>
<dbReference type="InterPro" id="IPR028994">
    <property type="entry name" value="Integrin_alpha_N"/>
</dbReference>
<protein>
    <submittedName>
        <fullName evidence="9">M12 family metallopeptidase</fullName>
    </submittedName>
</protein>
<keyword evidence="7" id="KW-0732">Signal</keyword>
<dbReference type="Pfam" id="PF14200">
    <property type="entry name" value="RicinB_lectin_2"/>
    <property type="match status" value="1"/>
</dbReference>
<dbReference type="InterPro" id="IPR006026">
    <property type="entry name" value="Peptidase_Metallo"/>
</dbReference>
<feature type="binding site" evidence="6">
    <location>
        <position position="197"/>
    </location>
    <ligand>
        <name>Zn(2+)</name>
        <dbReference type="ChEBI" id="CHEBI:29105"/>
        <note>catalytic</note>
    </ligand>
</feature>
<keyword evidence="1 6" id="KW-0645">Protease</keyword>
<dbReference type="SUPFAM" id="SSF50370">
    <property type="entry name" value="Ricin B-like lectins"/>
    <property type="match status" value="1"/>
</dbReference>
<keyword evidence="3 6" id="KW-0378">Hydrolase</keyword>
<dbReference type="PANTHER" id="PTHR10127:SF780">
    <property type="entry name" value="METALLOENDOPEPTIDASE"/>
    <property type="match status" value="1"/>
</dbReference>
<accession>A0ABT4AJM3</accession>
<dbReference type="Gene3D" id="2.130.10.130">
    <property type="entry name" value="Integrin alpha, N-terminal"/>
    <property type="match status" value="1"/>
</dbReference>
<dbReference type="SUPFAM" id="SSF69318">
    <property type="entry name" value="Integrin alpha N-terminal domain"/>
    <property type="match status" value="1"/>
</dbReference>
<sequence length="762" mass="81242">MKTPKKFQLRNTLTAASLGMLAITTQAGCGGAVEESETEELPSTFGGAELAYPGRTGVARTGMLRTERGELQVSYEEIDGNAVIDGDIVMPLHLLSEPGERHASGTARSYASTRWPNGVVPYVIDSGLSSPSRVTDAIAHWTEKTNIKFVARTNETDYVRFVSGSGCSSSVGKVGGAQNITLESGCSTGNAIHEIGHALGVWHEQMRSDRDNYVTINWSNIQSGYSHNFQTYTASGYDGLDVGAYDYGSIMHYSRNAFGINGAETITPRTSGVTIGQRDGLSSTDLETIRTIYDGVTEFTNISGWWGSANAGGGVAITQLDSDSRPDMIVFHVDDPSGGNNGHYRIGWNIDKVTLANGAGTKYRPTNWSGPTSIGGWWGNTTSGAGIAVGDINGNGRPDLVVVHVDNPDGADGTHYRIGWDLTTSGSVSSWSGPYGFSGGFHGSRTQGADVALYDLNGNGKLDMVVGTVDDASGGNAIYYSVGWDLSSSGGISSYSGNHTKTGWVGNTTQEMGLDVADMDGNGKPDIVISWVDALSGDDVHVYQVGYDLSSSTGAVSSGWSGSGSAMNTAARTLNARVGEHTQGADVAVYDFNNDGSKDLLGFHIDHVNDNTGYLSVLMDQSDKLYSFAAKHSGQFMDIVNDDTHDGARLQQWPWGNGDNQKFSLRATGDGYYFVVARSSGKCLDIGNSSTADGAAVQQWSWNGNDNQKFSLVSHGDGYYSLKAKHSGKCLDVFAFSQENGGEILQWFCNGYDNQKFTMTRL</sequence>
<dbReference type="CDD" id="cd23458">
    <property type="entry name" value="beta-trefoil_Ricin_AgaB34-like"/>
    <property type="match status" value="1"/>
</dbReference>
<feature type="domain" description="Peptidase M12A" evidence="8">
    <location>
        <begin position="104"/>
        <end position="297"/>
    </location>
</feature>
<dbReference type="Gene3D" id="2.80.10.50">
    <property type="match status" value="1"/>
</dbReference>
<evidence type="ECO:0000313" key="10">
    <source>
        <dbReference type="Proteomes" id="UP001207654"/>
    </source>
</evidence>
<evidence type="ECO:0000256" key="2">
    <source>
        <dbReference type="ARBA" id="ARBA00022723"/>
    </source>
</evidence>
<dbReference type="SMART" id="SM00458">
    <property type="entry name" value="RICIN"/>
    <property type="match status" value="1"/>
</dbReference>
<feature type="active site" evidence="6">
    <location>
        <position position="194"/>
    </location>
</feature>
<dbReference type="PANTHER" id="PTHR10127">
    <property type="entry name" value="DISCOIDIN, CUB, EGF, LAMININ , AND ZINC METALLOPROTEASE DOMAIN CONTAINING"/>
    <property type="match status" value="1"/>
</dbReference>
<comment type="caution">
    <text evidence="6">Lacks conserved residue(s) required for the propagation of feature annotation.</text>
</comment>
<dbReference type="PRINTS" id="PR00480">
    <property type="entry name" value="ASTACIN"/>
</dbReference>
<dbReference type="SMART" id="SM00235">
    <property type="entry name" value="ZnMc"/>
    <property type="match status" value="1"/>
</dbReference>
<evidence type="ECO:0000256" key="3">
    <source>
        <dbReference type="ARBA" id="ARBA00022801"/>
    </source>
</evidence>
<dbReference type="SUPFAM" id="SSF55486">
    <property type="entry name" value="Metalloproteases ('zincins'), catalytic domain"/>
    <property type="match status" value="1"/>
</dbReference>
<dbReference type="InterPro" id="IPR000772">
    <property type="entry name" value="Ricin_B_lectin"/>
</dbReference>
<comment type="caution">
    <text evidence="9">The sequence shown here is derived from an EMBL/GenBank/DDBJ whole genome shotgun (WGS) entry which is preliminary data.</text>
</comment>
<reference evidence="9 10" key="1">
    <citation type="submission" date="2022-11" db="EMBL/GenBank/DDBJ databases">
        <title>Minimal conservation of predation-associated metabolite biosynthetic gene clusters underscores biosynthetic potential of Myxococcota including descriptions for ten novel species: Archangium lansinium sp. nov., Myxococcus landrumus sp. nov., Nannocystis bai.</title>
        <authorList>
            <person name="Ahearne A."/>
            <person name="Stevens C."/>
            <person name="Phillips K."/>
        </authorList>
    </citation>
    <scope>NUCLEOTIDE SEQUENCE [LARGE SCALE GENOMIC DNA]</scope>
    <source>
        <strain evidence="9 10">MIWBW</strain>
    </source>
</reference>
<dbReference type="PROSITE" id="PS51864">
    <property type="entry name" value="ASTACIN"/>
    <property type="match status" value="1"/>
</dbReference>
<proteinExistence type="predicted"/>
<evidence type="ECO:0000256" key="6">
    <source>
        <dbReference type="PROSITE-ProRule" id="PRU01211"/>
    </source>
</evidence>
<dbReference type="PROSITE" id="PS50231">
    <property type="entry name" value="RICIN_B_LECTIN"/>
    <property type="match status" value="1"/>
</dbReference>
<dbReference type="RefSeq" id="WP_267540082.1">
    <property type="nucleotide sequence ID" value="NZ_JAPNKA010000001.1"/>
</dbReference>
<feature type="binding site" evidence="6">
    <location>
        <position position="193"/>
    </location>
    <ligand>
        <name>Zn(2+)</name>
        <dbReference type="ChEBI" id="CHEBI:29105"/>
        <note>catalytic</note>
    </ligand>
</feature>
<evidence type="ECO:0000313" key="9">
    <source>
        <dbReference type="EMBL" id="MCY1081486.1"/>
    </source>
</evidence>
<keyword evidence="2 6" id="KW-0479">Metal-binding</keyword>
<evidence type="ECO:0000256" key="7">
    <source>
        <dbReference type="SAM" id="SignalP"/>
    </source>
</evidence>
<dbReference type="Pfam" id="PF01400">
    <property type="entry name" value="Astacin"/>
    <property type="match status" value="1"/>
</dbReference>
<dbReference type="InterPro" id="IPR035992">
    <property type="entry name" value="Ricin_B-like_lectins"/>
</dbReference>
<feature type="binding site" evidence="6">
    <location>
        <position position="203"/>
    </location>
    <ligand>
        <name>Zn(2+)</name>
        <dbReference type="ChEBI" id="CHEBI:29105"/>
        <note>catalytic</note>
    </ligand>
</feature>
<dbReference type="CDD" id="cd04280">
    <property type="entry name" value="ZnMc_astacin_like"/>
    <property type="match status" value="1"/>
</dbReference>
<dbReference type="InterPro" id="IPR001506">
    <property type="entry name" value="Peptidase_M12A"/>
</dbReference>
<dbReference type="InterPro" id="IPR024079">
    <property type="entry name" value="MetalloPept_cat_dom_sf"/>
</dbReference>
<feature type="signal peptide" evidence="7">
    <location>
        <begin position="1"/>
        <end position="27"/>
    </location>
</feature>
<name>A0ABT4AJM3_9BACT</name>
<evidence type="ECO:0000256" key="5">
    <source>
        <dbReference type="ARBA" id="ARBA00023049"/>
    </source>
</evidence>